<dbReference type="InterPro" id="IPR051908">
    <property type="entry name" value="Ribosomal_N-acetyltransferase"/>
</dbReference>
<gene>
    <name evidence="2" type="ORF">SCHPADRAFT_693821</name>
</gene>
<dbReference type="AlphaFoldDB" id="A0A0H2R9W1"/>
<dbReference type="PANTHER" id="PTHR43441">
    <property type="entry name" value="RIBOSOMAL-PROTEIN-SERINE ACETYLTRANSFERASE"/>
    <property type="match status" value="1"/>
</dbReference>
<dbReference type="EMBL" id="KQ086218">
    <property type="protein sequence ID" value="KLO06303.1"/>
    <property type="molecule type" value="Genomic_DNA"/>
</dbReference>
<name>A0A0H2R9W1_9AGAM</name>
<evidence type="ECO:0000313" key="3">
    <source>
        <dbReference type="Proteomes" id="UP000053477"/>
    </source>
</evidence>
<dbReference type="Pfam" id="PF13302">
    <property type="entry name" value="Acetyltransf_3"/>
    <property type="match status" value="1"/>
</dbReference>
<dbReference type="PANTHER" id="PTHR43441:SF5">
    <property type="entry name" value="FAMILY ACETYLTRANSFERASE, PUTATIVE-RELATED"/>
    <property type="match status" value="1"/>
</dbReference>
<dbReference type="STRING" id="27342.A0A0H2R9W1"/>
<dbReference type="GO" id="GO:0008999">
    <property type="term" value="F:protein-N-terminal-alanine acetyltransferase activity"/>
    <property type="evidence" value="ECO:0007669"/>
    <property type="project" value="TreeGrafter"/>
</dbReference>
<dbReference type="InParanoid" id="A0A0H2R9W1"/>
<dbReference type="Proteomes" id="UP000053477">
    <property type="component" value="Unassembled WGS sequence"/>
</dbReference>
<organism evidence="2 3">
    <name type="scientific">Schizopora paradoxa</name>
    <dbReference type="NCBI Taxonomy" id="27342"/>
    <lineage>
        <taxon>Eukaryota</taxon>
        <taxon>Fungi</taxon>
        <taxon>Dikarya</taxon>
        <taxon>Basidiomycota</taxon>
        <taxon>Agaricomycotina</taxon>
        <taxon>Agaricomycetes</taxon>
        <taxon>Hymenochaetales</taxon>
        <taxon>Schizoporaceae</taxon>
        <taxon>Schizopora</taxon>
    </lineage>
</organism>
<keyword evidence="3" id="KW-1185">Reference proteome</keyword>
<evidence type="ECO:0000313" key="2">
    <source>
        <dbReference type="EMBL" id="KLO06303.1"/>
    </source>
</evidence>
<accession>A0A0H2R9W1</accession>
<dbReference type="Gene3D" id="3.40.630.30">
    <property type="match status" value="1"/>
</dbReference>
<reference evidence="2 3" key="1">
    <citation type="submission" date="2015-04" db="EMBL/GenBank/DDBJ databases">
        <title>Complete genome sequence of Schizopora paradoxa KUC8140, a cosmopolitan wood degrader in East Asia.</title>
        <authorList>
            <consortium name="DOE Joint Genome Institute"/>
            <person name="Min B."/>
            <person name="Park H."/>
            <person name="Jang Y."/>
            <person name="Kim J.-J."/>
            <person name="Kim K.H."/>
            <person name="Pangilinan J."/>
            <person name="Lipzen A."/>
            <person name="Riley R."/>
            <person name="Grigoriev I.V."/>
            <person name="Spatafora J.W."/>
            <person name="Choi I.-G."/>
        </authorList>
    </citation>
    <scope>NUCLEOTIDE SEQUENCE [LARGE SCALE GENOMIC DNA]</scope>
    <source>
        <strain evidence="2 3">KUC8140</strain>
    </source>
</reference>
<feature type="domain" description="N-acetyltransferase" evidence="1">
    <location>
        <begin position="2"/>
        <end position="131"/>
    </location>
</feature>
<dbReference type="SUPFAM" id="SSF55729">
    <property type="entry name" value="Acyl-CoA N-acyltransferases (Nat)"/>
    <property type="match status" value="1"/>
</dbReference>
<evidence type="ECO:0000259" key="1">
    <source>
        <dbReference type="Pfam" id="PF13302"/>
    </source>
</evidence>
<proteinExistence type="predicted"/>
<dbReference type="GO" id="GO:1990189">
    <property type="term" value="F:protein N-terminal-serine acetyltransferase activity"/>
    <property type="evidence" value="ECO:0007669"/>
    <property type="project" value="TreeGrafter"/>
</dbReference>
<sequence length="200" mass="21989">MPLPSTVEELATWIELEYRRKPGSMVFAAMFADGNSATGGSDWNFGAVISLEDCDPEHLFAEIGMTISFRRRETILQRRAGYGALAVSVLLRYCFNLPSDSPPGLGLRRVGVHSLPNNAATHKLAKRLGFRLEGKQRWCRVVDVANGKVGNGQTLRKGDVSGSPGIDAHYFSMCWDEWEGHGRDVVQHILACGLRCGAKL</sequence>
<dbReference type="InterPro" id="IPR000182">
    <property type="entry name" value="GNAT_dom"/>
</dbReference>
<dbReference type="OrthoDB" id="41238at2759"/>
<dbReference type="InterPro" id="IPR016181">
    <property type="entry name" value="Acyl_CoA_acyltransferase"/>
</dbReference>
<protein>
    <recommendedName>
        <fullName evidence="1">N-acetyltransferase domain-containing protein</fullName>
    </recommendedName>
</protein>